<dbReference type="STRING" id="762983.HMPREF9444_00270"/>
<feature type="signal peptide" evidence="1">
    <location>
        <begin position="1"/>
        <end position="25"/>
    </location>
</feature>
<proteinExistence type="predicted"/>
<comment type="caution">
    <text evidence="2">The sequence shown here is derived from an EMBL/GenBank/DDBJ whole genome shotgun (WGS) entry which is preliminary data.</text>
</comment>
<dbReference type="PROSITE" id="PS51257">
    <property type="entry name" value="PROKAR_LIPOPROTEIN"/>
    <property type="match status" value="1"/>
</dbReference>
<evidence type="ECO:0000313" key="3">
    <source>
        <dbReference type="Proteomes" id="UP000018458"/>
    </source>
</evidence>
<evidence type="ECO:0000256" key="1">
    <source>
        <dbReference type="SAM" id="SignalP"/>
    </source>
</evidence>
<keyword evidence="3" id="KW-1185">Reference proteome</keyword>
<dbReference type="AlphaFoldDB" id="E8LHV7"/>
<dbReference type="Proteomes" id="UP000018458">
    <property type="component" value="Unassembled WGS sequence"/>
</dbReference>
<dbReference type="HOGENOM" id="CLU_1524358_0_0_6"/>
<evidence type="ECO:0000313" key="2">
    <source>
        <dbReference type="EMBL" id="EFY07895.1"/>
    </source>
</evidence>
<reference evidence="2 3" key="1">
    <citation type="submission" date="2011-01" db="EMBL/GenBank/DDBJ databases">
        <authorList>
            <person name="Weinstock G."/>
            <person name="Sodergren E."/>
            <person name="Clifton S."/>
            <person name="Fulton L."/>
            <person name="Fulton B."/>
            <person name="Courtney L."/>
            <person name="Fronick C."/>
            <person name="Harrison M."/>
            <person name="Strong C."/>
            <person name="Farmer C."/>
            <person name="Delahaunty K."/>
            <person name="Markovic C."/>
            <person name="Hall O."/>
            <person name="Minx P."/>
            <person name="Tomlinson C."/>
            <person name="Mitreva M."/>
            <person name="Hou S."/>
            <person name="Chen J."/>
            <person name="Wollam A."/>
            <person name="Pepin K.H."/>
            <person name="Johnson M."/>
            <person name="Bhonagiri V."/>
            <person name="Zhang X."/>
            <person name="Suruliraj S."/>
            <person name="Warren W."/>
            <person name="Chinwalla A."/>
            <person name="Mardis E.R."/>
            <person name="Wilson R.K."/>
        </authorList>
    </citation>
    <scope>NUCLEOTIDE SEQUENCE [LARGE SCALE GENOMIC DNA]</scope>
    <source>
        <strain evidence="3">DSM 22608 / JCM 16073 / KCTC 15190 / YIT 12066</strain>
    </source>
</reference>
<protein>
    <submittedName>
        <fullName evidence="2">Uncharacterized protein</fullName>
    </submittedName>
</protein>
<accession>E8LHV7</accession>
<keyword evidence="1" id="KW-0732">Signal</keyword>
<organism evidence="2 3">
    <name type="scientific">Succinatimonas hippei (strain DSM 22608 / JCM 16073 / KCTC 15190 / YIT 12066)</name>
    <dbReference type="NCBI Taxonomy" id="762983"/>
    <lineage>
        <taxon>Bacteria</taxon>
        <taxon>Pseudomonadati</taxon>
        <taxon>Pseudomonadota</taxon>
        <taxon>Gammaproteobacteria</taxon>
        <taxon>Aeromonadales</taxon>
        <taxon>Succinivibrionaceae</taxon>
        <taxon>Succinatimonas</taxon>
    </lineage>
</organism>
<dbReference type="EMBL" id="AEVO01000010">
    <property type="protein sequence ID" value="EFY07895.1"/>
    <property type="molecule type" value="Genomic_DNA"/>
</dbReference>
<sequence>MKSARWILNITAAIALTTGCTSYIASETPTQTDSDKVQPFSEFSTDYFTLSVPSDWQVIRAQGPAAPAFISLINTNANAAFNLRITRSTLSIDDLCQLAAKGIVANRGDIYDGPSVDYGTCKIKAHSPGGLDFKIRMRAYDDGDVAVINYLGDEKVINKLLLNLEGNEKIMSLIAEPL</sequence>
<dbReference type="RefSeq" id="WP_009142495.1">
    <property type="nucleotide sequence ID" value="NZ_GL830948.1"/>
</dbReference>
<feature type="chain" id="PRO_5003226702" evidence="1">
    <location>
        <begin position="26"/>
        <end position="178"/>
    </location>
</feature>
<name>E8LHV7_SUCHY</name>
<gene>
    <name evidence="2" type="ORF">HMPREF9444_00270</name>
</gene>